<dbReference type="InterPro" id="IPR036182">
    <property type="entry name" value="PCuAC_sf"/>
</dbReference>
<evidence type="ECO:0000256" key="2">
    <source>
        <dbReference type="SAM" id="SignalP"/>
    </source>
</evidence>
<keyword evidence="4" id="KW-1185">Reference proteome</keyword>
<dbReference type="InterPro" id="IPR007410">
    <property type="entry name" value="LpqE-like"/>
</dbReference>
<dbReference type="PROSITE" id="PS51257">
    <property type="entry name" value="PROKAR_LIPOPROTEIN"/>
    <property type="match status" value="1"/>
</dbReference>
<name>A0A6G2BC80_9ACTN</name>
<feature type="signal peptide" evidence="2">
    <location>
        <begin position="1"/>
        <end position="26"/>
    </location>
</feature>
<evidence type="ECO:0000256" key="1">
    <source>
        <dbReference type="SAM" id="MobiDB-lite"/>
    </source>
</evidence>
<protein>
    <submittedName>
        <fullName evidence="3">DUF461 domain-containing protein</fullName>
    </submittedName>
</protein>
<gene>
    <name evidence="3" type="ORF">F0L17_11180</name>
</gene>
<organism evidence="3 4">
    <name type="scientific">Streptomyces taklimakanensis</name>
    <dbReference type="NCBI Taxonomy" id="2569853"/>
    <lineage>
        <taxon>Bacteria</taxon>
        <taxon>Bacillati</taxon>
        <taxon>Actinomycetota</taxon>
        <taxon>Actinomycetes</taxon>
        <taxon>Kitasatosporales</taxon>
        <taxon>Streptomycetaceae</taxon>
        <taxon>Streptomyces</taxon>
    </lineage>
</organism>
<evidence type="ECO:0000313" key="4">
    <source>
        <dbReference type="Proteomes" id="UP000473014"/>
    </source>
</evidence>
<accession>A0A6G2BC80</accession>
<dbReference type="Proteomes" id="UP000473014">
    <property type="component" value="Unassembled WGS sequence"/>
</dbReference>
<feature type="region of interest" description="Disordered" evidence="1">
    <location>
        <begin position="159"/>
        <end position="232"/>
    </location>
</feature>
<dbReference type="EMBL" id="WIXO01000001">
    <property type="protein sequence ID" value="MTE19679.1"/>
    <property type="molecule type" value="Genomic_DNA"/>
</dbReference>
<feature type="compositionally biased region" description="Acidic residues" evidence="1">
    <location>
        <begin position="198"/>
        <end position="232"/>
    </location>
</feature>
<feature type="chain" id="PRO_5026009807" evidence="2">
    <location>
        <begin position="27"/>
        <end position="232"/>
    </location>
</feature>
<dbReference type="RefSeq" id="WP_155070965.1">
    <property type="nucleotide sequence ID" value="NZ_WIXO01000001.1"/>
</dbReference>
<keyword evidence="2" id="KW-0732">Signal</keyword>
<sequence length="232" mass="23400">MSSSLRRGALAASAIALSIASLTACGAGPNAQSLNINPDNASAQVDDLKVQNVNVITSQEDGGSASVSARVFNEGSEDETLESITVDGREVELSPAQGREELTVPAGGSLVLGGEGNAAALIDDPSAADINNGEAQPLVFEFSSTGRVELRATVVPAEGTLAQFGPSGSPSPTDQPTEGAEATPDPSIPARSEAPGEPGEEEDQLPEDEGANDSGDDDTQGEIGGEENDGQN</sequence>
<proteinExistence type="predicted"/>
<feature type="compositionally biased region" description="Polar residues" evidence="1">
    <location>
        <begin position="166"/>
        <end position="176"/>
    </location>
</feature>
<dbReference type="Gene3D" id="2.60.40.1890">
    <property type="entry name" value="PCu(A)C copper chaperone"/>
    <property type="match status" value="1"/>
</dbReference>
<dbReference type="Pfam" id="PF04314">
    <property type="entry name" value="PCuAC"/>
    <property type="match status" value="1"/>
</dbReference>
<reference evidence="3 4" key="1">
    <citation type="submission" date="2019-11" db="EMBL/GenBank/DDBJ databases">
        <authorList>
            <person name="Yuan L."/>
        </authorList>
    </citation>
    <scope>NUCLEOTIDE SEQUENCE [LARGE SCALE GENOMIC DNA]</scope>
    <source>
        <strain evidence="3 4">TRM43335</strain>
    </source>
</reference>
<dbReference type="AlphaFoldDB" id="A0A6G2BC80"/>
<comment type="caution">
    <text evidence="3">The sequence shown here is derived from an EMBL/GenBank/DDBJ whole genome shotgun (WGS) entry which is preliminary data.</text>
</comment>
<dbReference type="SUPFAM" id="SSF110087">
    <property type="entry name" value="DR1885-like metal-binding protein"/>
    <property type="match status" value="1"/>
</dbReference>
<dbReference type="OrthoDB" id="3824824at2"/>
<evidence type="ECO:0000313" key="3">
    <source>
        <dbReference type="EMBL" id="MTE19679.1"/>
    </source>
</evidence>